<dbReference type="RefSeq" id="XP_014566731.1">
    <property type="nucleotide sequence ID" value="XM_014711245.1"/>
</dbReference>
<keyword evidence="3" id="KW-1185">Reference proteome</keyword>
<evidence type="ECO:0000313" key="2">
    <source>
        <dbReference type="EMBL" id="GAA95019.1"/>
    </source>
</evidence>
<feature type="compositionally biased region" description="Basic residues" evidence="1">
    <location>
        <begin position="250"/>
        <end position="259"/>
    </location>
</feature>
<dbReference type="InParanoid" id="G7DWS2"/>
<reference evidence="2 3" key="1">
    <citation type="journal article" date="2011" name="J. Gen. Appl. Microbiol.">
        <title>Draft genome sequencing of the enigmatic basidiomycete Mixia osmundae.</title>
        <authorList>
            <person name="Nishida H."/>
            <person name="Nagatsuka Y."/>
            <person name="Sugiyama J."/>
        </authorList>
    </citation>
    <scope>NUCLEOTIDE SEQUENCE [LARGE SCALE GENOMIC DNA]</scope>
    <source>
        <strain evidence="3">CBS 9802 / IAM 14324 / JCM 22182 / KY 12970</strain>
    </source>
</reference>
<feature type="region of interest" description="Disordered" evidence="1">
    <location>
        <begin position="16"/>
        <end position="57"/>
    </location>
</feature>
<dbReference type="EMBL" id="BABT02000054">
    <property type="protein sequence ID" value="GAA95019.1"/>
    <property type="molecule type" value="Genomic_DNA"/>
</dbReference>
<feature type="region of interest" description="Disordered" evidence="1">
    <location>
        <begin position="88"/>
        <end position="215"/>
    </location>
</feature>
<organism evidence="2 3">
    <name type="scientific">Mixia osmundae (strain CBS 9802 / IAM 14324 / JCM 22182 / KY 12970)</name>
    <dbReference type="NCBI Taxonomy" id="764103"/>
    <lineage>
        <taxon>Eukaryota</taxon>
        <taxon>Fungi</taxon>
        <taxon>Dikarya</taxon>
        <taxon>Basidiomycota</taxon>
        <taxon>Pucciniomycotina</taxon>
        <taxon>Mixiomycetes</taxon>
        <taxon>Mixiales</taxon>
        <taxon>Mixiaceae</taxon>
        <taxon>Mixia</taxon>
    </lineage>
</organism>
<feature type="region of interest" description="Disordered" evidence="1">
    <location>
        <begin position="248"/>
        <end position="269"/>
    </location>
</feature>
<feature type="compositionally biased region" description="Polar residues" evidence="1">
    <location>
        <begin position="18"/>
        <end position="36"/>
    </location>
</feature>
<evidence type="ECO:0000313" key="3">
    <source>
        <dbReference type="Proteomes" id="UP000009131"/>
    </source>
</evidence>
<dbReference type="HOGENOM" id="CLU_1034725_0_0_1"/>
<feature type="compositionally biased region" description="Low complexity" evidence="1">
    <location>
        <begin position="260"/>
        <end position="269"/>
    </location>
</feature>
<comment type="caution">
    <text evidence="2">The sequence shown here is derived from an EMBL/GenBank/DDBJ whole genome shotgun (WGS) entry which is preliminary data.</text>
</comment>
<sequence>MPPQLSSTTLGLKFMQRGNANKSQATSEPAQPSIVPSPSAIALGKRRAPSPPVAAPPAAVNGKLATVSASAPAAKRVRYVTETSLLSFPLAGSSSAATPLQTGRRTYGIAEPAPAEAKDEEEAADSETEAEKESQRILANLAPSLSSAISQARRPQDKAKRQPPLSAPTPEQREAHRQREARLEAEGTERIIPVKEKASHAGKSANGFMKPGGYDAITAAEPRTVVPAEPEDGDSIKPQTLDEIRAAQKKDKKARRALRKAAAAQTAGN</sequence>
<accession>G7DWS2</accession>
<evidence type="ECO:0000256" key="1">
    <source>
        <dbReference type="SAM" id="MobiDB-lite"/>
    </source>
</evidence>
<proteinExistence type="predicted"/>
<feature type="compositionally biased region" description="Polar residues" evidence="1">
    <location>
        <begin position="88"/>
        <end position="104"/>
    </location>
</feature>
<feature type="compositionally biased region" description="Acidic residues" evidence="1">
    <location>
        <begin position="118"/>
        <end position="128"/>
    </location>
</feature>
<dbReference type="AlphaFoldDB" id="G7DWS2"/>
<gene>
    <name evidence="2" type="primary">Mo01674</name>
    <name evidence="2" type="ORF">E5Q_01674</name>
</gene>
<dbReference type="RefSeq" id="XP_014564761.1">
    <property type="nucleotide sequence ID" value="XM_014709275.1"/>
</dbReference>
<name>G7DWS2_MIXOS</name>
<protein>
    <submittedName>
        <fullName evidence="2">Uncharacterized protein</fullName>
    </submittedName>
</protein>
<feature type="compositionally biased region" description="Basic and acidic residues" evidence="1">
    <location>
        <begin position="171"/>
        <end position="199"/>
    </location>
</feature>
<dbReference type="Proteomes" id="UP000009131">
    <property type="component" value="Unassembled WGS sequence"/>
</dbReference>
<reference evidence="2 3" key="2">
    <citation type="journal article" date="2012" name="Open Biol.">
        <title>Characteristics of nucleosomes and linker DNA regions on the genome of the basidiomycete Mixia osmundae revealed by mono- and dinucleosome mapping.</title>
        <authorList>
            <person name="Nishida H."/>
            <person name="Kondo S."/>
            <person name="Matsumoto T."/>
            <person name="Suzuki Y."/>
            <person name="Yoshikawa H."/>
            <person name="Taylor T.D."/>
            <person name="Sugiyama J."/>
        </authorList>
    </citation>
    <scope>NUCLEOTIDE SEQUENCE [LARGE SCALE GENOMIC DNA]</scope>
    <source>
        <strain evidence="3">CBS 9802 / IAM 14324 / JCM 22182 / KY 12970</strain>
    </source>
</reference>